<name>A0A3B1CCX7_9ZZZZ</name>
<dbReference type="Pfam" id="PF03783">
    <property type="entry name" value="CsgG"/>
    <property type="match status" value="1"/>
</dbReference>
<reference evidence="6" key="1">
    <citation type="submission" date="2018-06" db="EMBL/GenBank/DDBJ databases">
        <authorList>
            <person name="Zhirakovskaya E."/>
        </authorList>
    </citation>
    <scope>NUCLEOTIDE SEQUENCE</scope>
</reference>
<organism evidence="6">
    <name type="scientific">hydrothermal vent metagenome</name>
    <dbReference type="NCBI Taxonomy" id="652676"/>
    <lineage>
        <taxon>unclassified sequences</taxon>
        <taxon>metagenomes</taxon>
        <taxon>ecological metagenomes</taxon>
    </lineage>
</organism>
<keyword evidence="1" id="KW-1003">Cell membrane</keyword>
<gene>
    <name evidence="6" type="ORF">MNBD_GAMMA24-2616</name>
</gene>
<dbReference type="InterPro" id="IPR005534">
    <property type="entry name" value="Curli_assmbl/transp-comp_CsgG"/>
</dbReference>
<evidence type="ECO:0000256" key="2">
    <source>
        <dbReference type="ARBA" id="ARBA00022729"/>
    </source>
</evidence>
<dbReference type="Gene3D" id="3.40.50.10610">
    <property type="entry name" value="ABC-type transport auxiliary lipoprotein component"/>
    <property type="match status" value="2"/>
</dbReference>
<dbReference type="EMBL" id="UOFZ01000187">
    <property type="protein sequence ID" value="VAX14647.1"/>
    <property type="molecule type" value="Genomic_DNA"/>
</dbReference>
<keyword evidence="4" id="KW-0564">Palmitate</keyword>
<evidence type="ECO:0008006" key="7">
    <source>
        <dbReference type="Google" id="ProtNLM"/>
    </source>
</evidence>
<evidence type="ECO:0000256" key="4">
    <source>
        <dbReference type="ARBA" id="ARBA00023139"/>
    </source>
</evidence>
<protein>
    <recommendedName>
        <fullName evidence="7">Curli production assembly/transport component CsgG</fullName>
    </recommendedName>
</protein>
<dbReference type="PANTHER" id="PTHR41164">
    <property type="entry name" value="CURLI PRODUCTION ASSEMBLY/TRANSPORT COMPONENT CSGG"/>
    <property type="match status" value="1"/>
</dbReference>
<evidence type="ECO:0000256" key="3">
    <source>
        <dbReference type="ARBA" id="ARBA00023136"/>
    </source>
</evidence>
<proteinExistence type="predicted"/>
<keyword evidence="5" id="KW-0449">Lipoprotein</keyword>
<dbReference type="GO" id="GO:0030288">
    <property type="term" value="C:outer membrane-bounded periplasmic space"/>
    <property type="evidence" value="ECO:0007669"/>
    <property type="project" value="InterPro"/>
</dbReference>
<accession>A0A3B1CCX7</accession>
<sequence length="241" mass="25688">MIKNINMRWIGILVSVLILFPAYAMAGDAHTDHSATSQRLENLKSAAGAKPKVTIYQVKSTVPEVSQASATDMFITALVKSHRFLVMERQRLDESVYREKQLNQQGRTTGQVAEKRMTGADYIFVATITEANSDAGSSGFAGTIGGLGLESSGKDAEIGMDVRILDASSGAVIDAVNVSKKVEQSGMSVSGVGSFLSSMVGIDTKGADVNVSRDSKEGVDKALRALMEQAVYELAKRYGGN</sequence>
<evidence type="ECO:0000313" key="6">
    <source>
        <dbReference type="EMBL" id="VAX14647.1"/>
    </source>
</evidence>
<evidence type="ECO:0000256" key="5">
    <source>
        <dbReference type="ARBA" id="ARBA00023288"/>
    </source>
</evidence>
<keyword evidence="3" id="KW-0472">Membrane</keyword>
<dbReference type="PANTHER" id="PTHR41164:SF1">
    <property type="entry name" value="CURLI PRODUCTION ASSEMBLY_TRANSPORT COMPONENT CSGG"/>
    <property type="match status" value="1"/>
</dbReference>
<keyword evidence="2" id="KW-0732">Signal</keyword>
<dbReference type="AlphaFoldDB" id="A0A3B1CCX7"/>
<evidence type="ECO:0000256" key="1">
    <source>
        <dbReference type="ARBA" id="ARBA00022475"/>
    </source>
</evidence>